<sequence length="50" mass="4885">MEVGDGDVGMDVTVGFSGLDQSGQGRIGPVEGVGLDAPVPRVSAAALTAE</sequence>
<organism evidence="2 3">
    <name type="scientific">Streptomyces venetus</name>
    <dbReference type="NCBI Taxonomy" id="1701086"/>
    <lineage>
        <taxon>Bacteria</taxon>
        <taxon>Bacillati</taxon>
        <taxon>Actinomycetota</taxon>
        <taxon>Actinomycetes</taxon>
        <taxon>Kitasatosporales</taxon>
        <taxon>Streptomycetaceae</taxon>
        <taxon>Streptomyces</taxon>
    </lineage>
</organism>
<reference evidence="3" key="1">
    <citation type="journal article" date="2019" name="Int. J. Syst. Evol. Microbiol.">
        <title>The Global Catalogue of Microorganisms (GCM) 10K type strain sequencing project: providing services to taxonomists for standard genome sequencing and annotation.</title>
        <authorList>
            <consortium name="The Broad Institute Genomics Platform"/>
            <consortium name="The Broad Institute Genome Sequencing Center for Infectious Disease"/>
            <person name="Wu L."/>
            <person name="Ma J."/>
        </authorList>
    </citation>
    <scope>NUCLEOTIDE SEQUENCE [LARGE SCALE GENOMIC DNA]</scope>
    <source>
        <strain evidence="3">JCM 31290</strain>
    </source>
</reference>
<evidence type="ECO:0000256" key="1">
    <source>
        <dbReference type="SAM" id="MobiDB-lite"/>
    </source>
</evidence>
<keyword evidence="3" id="KW-1185">Reference proteome</keyword>
<evidence type="ECO:0000313" key="2">
    <source>
        <dbReference type="EMBL" id="GAA4322164.1"/>
    </source>
</evidence>
<feature type="region of interest" description="Disordered" evidence="1">
    <location>
        <begin position="14"/>
        <end position="34"/>
    </location>
</feature>
<evidence type="ECO:0000313" key="3">
    <source>
        <dbReference type="Proteomes" id="UP001501115"/>
    </source>
</evidence>
<protein>
    <submittedName>
        <fullName evidence="2">Uncharacterized protein</fullName>
    </submittedName>
</protein>
<accession>A0ABP8GD50</accession>
<dbReference type="Proteomes" id="UP001501115">
    <property type="component" value="Unassembled WGS sequence"/>
</dbReference>
<proteinExistence type="predicted"/>
<comment type="caution">
    <text evidence="2">The sequence shown here is derived from an EMBL/GenBank/DDBJ whole genome shotgun (WGS) entry which is preliminary data.</text>
</comment>
<name>A0ABP8GD50_9ACTN</name>
<dbReference type="EMBL" id="BAABET010000007">
    <property type="protein sequence ID" value="GAA4322164.1"/>
    <property type="molecule type" value="Genomic_DNA"/>
</dbReference>
<dbReference type="RefSeq" id="WP_345663610.1">
    <property type="nucleotide sequence ID" value="NZ_BAABET010000007.1"/>
</dbReference>
<gene>
    <name evidence="2" type="ORF">GCM10023086_47230</name>
</gene>